<evidence type="ECO:0000313" key="2">
    <source>
        <dbReference type="Proteomes" id="UP000648984"/>
    </source>
</evidence>
<proteinExistence type="predicted"/>
<evidence type="ECO:0000313" key="1">
    <source>
        <dbReference type="EMBL" id="NMG75811.1"/>
    </source>
</evidence>
<dbReference type="Proteomes" id="UP000648984">
    <property type="component" value="Unassembled WGS sequence"/>
</dbReference>
<gene>
    <name evidence="1" type="ORF">GPA25_13670</name>
</gene>
<dbReference type="RefSeq" id="WP_169260965.1">
    <property type="nucleotide sequence ID" value="NZ_WTVQ01000021.1"/>
</dbReference>
<keyword evidence="2" id="KW-1185">Reference proteome</keyword>
<name>A0ABX1QEI5_9RHOO</name>
<accession>A0ABX1QEI5</accession>
<organism evidence="1 2">
    <name type="scientific">Aromatoleum diolicum</name>
    <dbReference type="NCBI Taxonomy" id="75796"/>
    <lineage>
        <taxon>Bacteria</taxon>
        <taxon>Pseudomonadati</taxon>
        <taxon>Pseudomonadota</taxon>
        <taxon>Betaproteobacteria</taxon>
        <taxon>Rhodocyclales</taxon>
        <taxon>Rhodocyclaceae</taxon>
        <taxon>Aromatoleum</taxon>
    </lineage>
</organism>
<reference evidence="1 2" key="1">
    <citation type="submission" date="2019-12" db="EMBL/GenBank/DDBJ databases">
        <title>Comparative genomics gives insights into the taxonomy of the Azoarcus-Aromatoleum group and reveals separate origins of nif in the plant-associated Azoarcus and non-plant-associated Aromatoleum sub-groups.</title>
        <authorList>
            <person name="Lafos M."/>
            <person name="Maluk M."/>
            <person name="Batista M."/>
            <person name="Junghare M."/>
            <person name="Carmona M."/>
            <person name="Faoro H."/>
            <person name="Cruz L.M."/>
            <person name="Battistoni F."/>
            <person name="De Souza E."/>
            <person name="Pedrosa F."/>
            <person name="Chen W.-M."/>
            <person name="Poole P.S."/>
            <person name="Dixon R.A."/>
            <person name="James E.K."/>
        </authorList>
    </citation>
    <scope>NUCLEOTIDE SEQUENCE [LARGE SCALE GENOMIC DNA]</scope>
    <source>
        <strain evidence="1 2">22Lin</strain>
    </source>
</reference>
<protein>
    <submittedName>
        <fullName evidence="1">Uncharacterized protein</fullName>
    </submittedName>
</protein>
<comment type="caution">
    <text evidence="1">The sequence shown here is derived from an EMBL/GenBank/DDBJ whole genome shotgun (WGS) entry which is preliminary data.</text>
</comment>
<sequence>MSEPENNNGCDASLAGDGRFEDALKRVSYEPGMLLGLEATRAEQDYHRRRAARHSYWLHGAGTVAGLRVSIRAEDPGNDTDPVRVRLVVSPGVGVDGLGREIGVPEPYCVDLGAWLTAQHEDDDLWGALIRDGYAEADNLLWLKVTMRYQDCPSGLQPVLATEVNAGTDPVQPSRVADCVLFELVAERPEDIPEEEHLFAAHSRIKAYDEIEANLGERERAQVEAAAGAARTQLELGARLLHSLGDDNQALVARQAFLTDPAVLARTLLARVAIRLTPPAPEPDLIVNPRRIEVDNLVRPFLFNAAALARLIRA</sequence>
<dbReference type="EMBL" id="WTVQ01000021">
    <property type="protein sequence ID" value="NMG75811.1"/>
    <property type="molecule type" value="Genomic_DNA"/>
</dbReference>